<feature type="region of interest" description="Disordered" evidence="1">
    <location>
        <begin position="1"/>
        <end position="37"/>
    </location>
</feature>
<name>E9FR79_DAPPU</name>
<dbReference type="InterPro" id="IPR036034">
    <property type="entry name" value="PDZ_sf"/>
</dbReference>
<evidence type="ECO:0000313" key="4">
    <source>
        <dbReference type="Proteomes" id="UP000000305"/>
    </source>
</evidence>
<evidence type="ECO:0000256" key="1">
    <source>
        <dbReference type="SAM" id="MobiDB-lite"/>
    </source>
</evidence>
<dbReference type="PROSITE" id="PS50106">
    <property type="entry name" value="PDZ"/>
    <property type="match status" value="1"/>
</dbReference>
<feature type="compositionally biased region" description="Polar residues" evidence="1">
    <location>
        <begin position="1"/>
        <end position="10"/>
    </location>
</feature>
<protein>
    <recommendedName>
        <fullName evidence="2">PDZ domain-containing protein</fullName>
    </recommendedName>
</protein>
<dbReference type="STRING" id="6669.E9FR79"/>
<evidence type="ECO:0000259" key="2">
    <source>
        <dbReference type="PROSITE" id="PS50106"/>
    </source>
</evidence>
<feature type="region of interest" description="Disordered" evidence="1">
    <location>
        <begin position="85"/>
        <end position="144"/>
    </location>
</feature>
<dbReference type="SMART" id="SM00228">
    <property type="entry name" value="PDZ"/>
    <property type="match status" value="1"/>
</dbReference>
<keyword evidence="4" id="KW-1185">Reference proteome</keyword>
<accession>E9FR79</accession>
<dbReference type="InterPro" id="IPR001478">
    <property type="entry name" value="PDZ"/>
</dbReference>
<dbReference type="CDD" id="cd06759">
    <property type="entry name" value="PDZ3_PDZD2-PDZ1_hPro-IL-16-like"/>
    <property type="match status" value="1"/>
</dbReference>
<dbReference type="PANTHER" id="PTHR11324:SF16">
    <property type="entry name" value="PDZ DOMAIN-CONTAINING PROTEIN 2"/>
    <property type="match status" value="1"/>
</dbReference>
<dbReference type="SUPFAM" id="SSF50156">
    <property type="entry name" value="PDZ domain-like"/>
    <property type="match status" value="1"/>
</dbReference>
<dbReference type="Gene3D" id="2.30.42.10">
    <property type="match status" value="1"/>
</dbReference>
<dbReference type="OrthoDB" id="6022711at2759"/>
<dbReference type="KEGG" id="dpx:DAPPUDRAFT_309940"/>
<dbReference type="PANTHER" id="PTHR11324">
    <property type="entry name" value="IL16-RELATED"/>
    <property type="match status" value="1"/>
</dbReference>
<feature type="domain" description="PDZ" evidence="2">
    <location>
        <begin position="157"/>
        <end position="231"/>
    </location>
</feature>
<dbReference type="EMBL" id="GL732523">
    <property type="protein sequence ID" value="EFX90241.1"/>
    <property type="molecule type" value="Genomic_DNA"/>
</dbReference>
<reference evidence="3 4" key="1">
    <citation type="journal article" date="2011" name="Science">
        <title>The ecoresponsive genome of Daphnia pulex.</title>
        <authorList>
            <person name="Colbourne J.K."/>
            <person name="Pfrender M.E."/>
            <person name="Gilbert D."/>
            <person name="Thomas W.K."/>
            <person name="Tucker A."/>
            <person name="Oakley T.H."/>
            <person name="Tokishita S."/>
            <person name="Aerts A."/>
            <person name="Arnold G.J."/>
            <person name="Basu M.K."/>
            <person name="Bauer D.J."/>
            <person name="Caceres C.E."/>
            <person name="Carmel L."/>
            <person name="Casola C."/>
            <person name="Choi J.H."/>
            <person name="Detter J.C."/>
            <person name="Dong Q."/>
            <person name="Dusheyko S."/>
            <person name="Eads B.D."/>
            <person name="Frohlich T."/>
            <person name="Geiler-Samerotte K.A."/>
            <person name="Gerlach D."/>
            <person name="Hatcher P."/>
            <person name="Jogdeo S."/>
            <person name="Krijgsveld J."/>
            <person name="Kriventseva E.V."/>
            <person name="Kultz D."/>
            <person name="Laforsch C."/>
            <person name="Lindquist E."/>
            <person name="Lopez J."/>
            <person name="Manak J.R."/>
            <person name="Muller J."/>
            <person name="Pangilinan J."/>
            <person name="Patwardhan R.P."/>
            <person name="Pitluck S."/>
            <person name="Pritham E.J."/>
            <person name="Rechtsteiner A."/>
            <person name="Rho M."/>
            <person name="Rogozin I.B."/>
            <person name="Sakarya O."/>
            <person name="Salamov A."/>
            <person name="Schaack S."/>
            <person name="Shapiro H."/>
            <person name="Shiga Y."/>
            <person name="Skalitzky C."/>
            <person name="Smith Z."/>
            <person name="Souvorov A."/>
            <person name="Sung W."/>
            <person name="Tang Z."/>
            <person name="Tsuchiya D."/>
            <person name="Tu H."/>
            <person name="Vos H."/>
            <person name="Wang M."/>
            <person name="Wolf Y.I."/>
            <person name="Yamagata H."/>
            <person name="Yamada T."/>
            <person name="Ye Y."/>
            <person name="Shaw J.R."/>
            <person name="Andrews J."/>
            <person name="Crease T.J."/>
            <person name="Tang H."/>
            <person name="Lucas S.M."/>
            <person name="Robertson H.M."/>
            <person name="Bork P."/>
            <person name="Koonin E.V."/>
            <person name="Zdobnov E.M."/>
            <person name="Grigoriev I.V."/>
            <person name="Lynch M."/>
            <person name="Boore J.L."/>
        </authorList>
    </citation>
    <scope>NUCLEOTIDE SEQUENCE [LARGE SCALE GENOMIC DNA]</scope>
</reference>
<sequence length="262" mass="27887">MTSKSPTQRILPSPSSLPSPSLPAAYDRSSIGAHLPPQHLQASTRLCGDYSTYTELSALRESLNYPSLSTAGSEDYEEPDYVRLPHSVDSSASSPAPPPQLRARKQPPITRRESDASTSGLMMMPSTSTSISSGDRVDGGGSAQLRRSRSLSTAICEVTFSKGSRKKSLGFSIVGGRDSPKGSMGIFVKTIFPSGQAAEEAKLLEGDEILSVNDESLVGLSHAEAIAVFKRIKSGDVVLTVVRRGGNKYGKMKSIDTLDKLP</sequence>
<dbReference type="HOGENOM" id="CLU_1062676_0_0_1"/>
<evidence type="ECO:0000313" key="3">
    <source>
        <dbReference type="EMBL" id="EFX90241.1"/>
    </source>
</evidence>
<proteinExistence type="predicted"/>
<dbReference type="InParanoid" id="E9FR79"/>
<dbReference type="AlphaFoldDB" id="E9FR79"/>
<dbReference type="Pfam" id="PF00595">
    <property type="entry name" value="PDZ"/>
    <property type="match status" value="1"/>
</dbReference>
<gene>
    <name evidence="3" type="ORF">DAPPUDRAFT_309940</name>
</gene>
<dbReference type="Proteomes" id="UP000000305">
    <property type="component" value="Unassembled WGS sequence"/>
</dbReference>
<organism evidence="3 4">
    <name type="scientific">Daphnia pulex</name>
    <name type="common">Water flea</name>
    <dbReference type="NCBI Taxonomy" id="6669"/>
    <lineage>
        <taxon>Eukaryota</taxon>
        <taxon>Metazoa</taxon>
        <taxon>Ecdysozoa</taxon>
        <taxon>Arthropoda</taxon>
        <taxon>Crustacea</taxon>
        <taxon>Branchiopoda</taxon>
        <taxon>Diplostraca</taxon>
        <taxon>Cladocera</taxon>
        <taxon>Anomopoda</taxon>
        <taxon>Daphniidae</taxon>
        <taxon>Daphnia</taxon>
    </lineage>
</organism>
<dbReference type="eggNOG" id="KOG3528">
    <property type="taxonomic scope" value="Eukaryota"/>
</dbReference>